<evidence type="ECO:0000313" key="2">
    <source>
        <dbReference type="Proteomes" id="UP000608420"/>
    </source>
</evidence>
<reference evidence="2" key="1">
    <citation type="journal article" date="2019" name="Int. J. Syst. Evol. Microbiol.">
        <title>The Global Catalogue of Microorganisms (GCM) 10K type strain sequencing project: providing services to taxonomists for standard genome sequencing and annotation.</title>
        <authorList>
            <consortium name="The Broad Institute Genomics Platform"/>
            <consortium name="The Broad Institute Genome Sequencing Center for Infectious Disease"/>
            <person name="Wu L."/>
            <person name="Ma J."/>
        </authorList>
    </citation>
    <scope>NUCLEOTIDE SEQUENCE [LARGE SCALE GENOMIC DNA]</scope>
    <source>
        <strain evidence="2">CGMCC 1.15420</strain>
    </source>
</reference>
<comment type="caution">
    <text evidence="1">The sequence shown here is derived from an EMBL/GenBank/DDBJ whole genome shotgun (WGS) entry which is preliminary data.</text>
</comment>
<dbReference type="Proteomes" id="UP000608420">
    <property type="component" value="Unassembled WGS sequence"/>
</dbReference>
<keyword evidence="2" id="KW-1185">Reference proteome</keyword>
<proteinExistence type="predicted"/>
<dbReference type="RefSeq" id="WP_120460494.1">
    <property type="nucleotide sequence ID" value="NZ_BMIW01000002.1"/>
</dbReference>
<name>A0ABQ1VNS8_9BACL</name>
<sequence length="185" mass="21240">MKKSSANDQEELGFLFNVEILVREQTNAKALQKLLQLLNSNEDIIDYRVNSGIELGEIISSMLTNRKQSFIAKSYKRLNENAVNTSTTDDKTAKSGESPKELIQAQPTHNFENLAKSQAFENWIKKYIADNSLVRLLVNRNGERLSIPCRILNFIPETYTLTVYHVDEKQVYSFHLSEIIDLNEK</sequence>
<evidence type="ECO:0000313" key="1">
    <source>
        <dbReference type="EMBL" id="GGF84722.1"/>
    </source>
</evidence>
<gene>
    <name evidence="1" type="ORF">GCM10010913_02740</name>
</gene>
<organism evidence="1 2">
    <name type="scientific">Paenibacillus aceti</name>
    <dbReference type="NCBI Taxonomy" id="1820010"/>
    <lineage>
        <taxon>Bacteria</taxon>
        <taxon>Bacillati</taxon>
        <taxon>Bacillota</taxon>
        <taxon>Bacilli</taxon>
        <taxon>Bacillales</taxon>
        <taxon>Paenibacillaceae</taxon>
        <taxon>Paenibacillus</taxon>
    </lineage>
</organism>
<dbReference type="EMBL" id="BMIW01000002">
    <property type="protein sequence ID" value="GGF84722.1"/>
    <property type="molecule type" value="Genomic_DNA"/>
</dbReference>
<accession>A0ABQ1VNS8</accession>
<protein>
    <submittedName>
        <fullName evidence="1">Uncharacterized protein</fullName>
    </submittedName>
</protein>